<name>A0A640WCG5_9GAMM</name>
<organism evidence="1 2">
    <name type="scientific">Salinicola corii</name>
    <dbReference type="NCBI Taxonomy" id="2606937"/>
    <lineage>
        <taxon>Bacteria</taxon>
        <taxon>Pseudomonadati</taxon>
        <taxon>Pseudomonadota</taxon>
        <taxon>Gammaproteobacteria</taxon>
        <taxon>Oceanospirillales</taxon>
        <taxon>Halomonadaceae</taxon>
        <taxon>Salinicola</taxon>
    </lineage>
</organism>
<dbReference type="Proteomes" id="UP000466024">
    <property type="component" value="Unassembled WGS sequence"/>
</dbReference>
<dbReference type="EMBL" id="VTPX01000007">
    <property type="protein sequence ID" value="KAA0017497.1"/>
    <property type="molecule type" value="Genomic_DNA"/>
</dbReference>
<proteinExistence type="predicted"/>
<dbReference type="RefSeq" id="WP_149435864.1">
    <property type="nucleotide sequence ID" value="NZ_VTPX01000007.1"/>
</dbReference>
<dbReference type="AlphaFoldDB" id="A0A640WCG5"/>
<comment type="caution">
    <text evidence="1">The sequence shown here is derived from an EMBL/GenBank/DDBJ whole genome shotgun (WGS) entry which is preliminary data.</text>
</comment>
<accession>A0A640WCG5</accession>
<gene>
    <name evidence="1" type="ORF">F0A16_13165</name>
</gene>
<evidence type="ECO:0008006" key="3">
    <source>
        <dbReference type="Google" id="ProtNLM"/>
    </source>
</evidence>
<keyword evidence="2" id="KW-1185">Reference proteome</keyword>
<sequence>MNFLKNIRRLAAFDYQGVHTKRIAEGEYYRITLHDIGSDKTVISFAFLGAGVSDKGSDRDFCLKNGYNNIYVSCSDEDRFQSLSIEIFESAVTPYIRDKQVISYGTSVGAYAAIYFGGGINARIVAFSPRNSFHPIFNWQSKKFKHCYLRDTVCSSITPTIIYDPFEKTDHRYVTECIMPAYRKLNVVTLDNCGHTTSLALSQAGLLKGFVLKAFQGVIEVPELPNLQKVWYLTKKVESLIQTGQAAKRYLIPLLELSQDSEIIKLAAQYNLNSGDNVPIPRPSQNRIRASLQKLNGRCSDKPIGTVLLDIATRLENVGAYRESIEILSLALITKGADEKLSKRMQNLKKLAATQV</sequence>
<evidence type="ECO:0000313" key="1">
    <source>
        <dbReference type="EMBL" id="KAA0017497.1"/>
    </source>
</evidence>
<evidence type="ECO:0000313" key="2">
    <source>
        <dbReference type="Proteomes" id="UP000466024"/>
    </source>
</evidence>
<reference evidence="1 2" key="1">
    <citation type="submission" date="2019-08" db="EMBL/GenBank/DDBJ databases">
        <title>Bioinformatics analysis of the strain L3 and L5.</title>
        <authorList>
            <person name="Li X."/>
        </authorList>
    </citation>
    <scope>NUCLEOTIDE SEQUENCE [LARGE SCALE GENOMIC DNA]</scope>
    <source>
        <strain evidence="1 2">L3</strain>
    </source>
</reference>
<protein>
    <recommendedName>
        <fullName evidence="3">Alpha/beta hydrolase</fullName>
    </recommendedName>
</protein>